<comment type="subunit">
    <text evidence="7">Homodimer.</text>
</comment>
<comment type="pathway">
    <text evidence="1">Cofactor biosynthesis; biotin biosynthesis.</text>
</comment>
<feature type="binding site" description="in other chain" evidence="7">
    <location>
        <position position="184"/>
    </location>
    <ligand>
        <name>pyridoxal 5'-phosphate</name>
        <dbReference type="ChEBI" id="CHEBI:597326"/>
        <note>ligand shared between dimeric partners</note>
    </ligand>
</feature>
<evidence type="ECO:0000256" key="2">
    <source>
        <dbReference type="ARBA" id="ARBA00005029"/>
    </source>
</evidence>
<dbReference type="HAMAP" id="MF_00985">
    <property type="entry name" value="2am3keto_CoA_ligase"/>
    <property type="match status" value="1"/>
</dbReference>
<dbReference type="EC" id="2.3.1.29" evidence="7"/>
<comment type="caution">
    <text evidence="9">The sequence shown here is derived from an EMBL/GenBank/DDBJ whole genome shotgun (WGS) entry which is preliminary data.</text>
</comment>
<keyword evidence="6 7" id="KW-0012">Acyltransferase</keyword>
<comment type="function">
    <text evidence="7">Catalyzes the cleavage of 2-amino-3-ketobutyrate to glycine and acetyl-CoA.</text>
</comment>
<evidence type="ECO:0000256" key="3">
    <source>
        <dbReference type="ARBA" id="ARBA00010008"/>
    </source>
</evidence>
<dbReference type="EMBL" id="PIPM01000002">
    <property type="protein sequence ID" value="RUO35644.1"/>
    <property type="molecule type" value="Genomic_DNA"/>
</dbReference>
<dbReference type="InterPro" id="IPR001917">
    <property type="entry name" value="Aminotrans_II_pyridoxalP_BS"/>
</dbReference>
<dbReference type="InterPro" id="IPR015422">
    <property type="entry name" value="PyrdxlP-dep_Trfase_small"/>
</dbReference>
<feature type="binding site" evidence="7">
    <location>
        <position position="367"/>
    </location>
    <ligand>
        <name>substrate</name>
    </ligand>
</feature>
<feature type="binding site" description="in other chain" evidence="7">
    <location>
        <begin position="209"/>
        <end position="212"/>
    </location>
    <ligand>
        <name>pyridoxal 5'-phosphate</name>
        <dbReference type="ChEBI" id="CHEBI:597326"/>
        <note>ligand shared between dimeric partners</note>
    </ligand>
</feature>
<comment type="pathway">
    <text evidence="7">Amino-acid degradation; L-threonine degradation via oxydo-reductase pathway; glycine from L-threonine: step 2/2.</text>
</comment>
<feature type="domain" description="Aminotransferase class I/classII large" evidence="8">
    <location>
        <begin position="42"/>
        <end position="385"/>
    </location>
</feature>
<accession>A0A432WPD1</accession>
<comment type="pathway">
    <text evidence="2">Porphyrin-containing compound metabolism; protoporphyrin-IX biosynthesis; 5-aminolevulinate from glycine: step 1/1.</text>
</comment>
<dbReference type="InterPro" id="IPR050087">
    <property type="entry name" value="AON_synthase_class-II"/>
</dbReference>
<dbReference type="GO" id="GO:0030170">
    <property type="term" value="F:pyridoxal phosphate binding"/>
    <property type="evidence" value="ECO:0007669"/>
    <property type="project" value="UniProtKB-UniRule"/>
</dbReference>
<dbReference type="NCBIfam" id="TIGR01822">
    <property type="entry name" value="2am3keto_CoA"/>
    <property type="match status" value="1"/>
</dbReference>
<feature type="binding site" evidence="7">
    <location>
        <position position="135"/>
    </location>
    <ligand>
        <name>substrate</name>
    </ligand>
</feature>
<dbReference type="Gene3D" id="3.40.640.10">
    <property type="entry name" value="Type I PLP-dependent aspartate aminotransferase-like (Major domain)"/>
    <property type="match status" value="1"/>
</dbReference>
<sequence length="397" mass="43462">MKDAFYEQLQTQIEEVKADGLFKKERVIASSQYSEINVNGRQVLNFCANNYLGLANHPELVKAAQDGLASHGFGVASVRFICGTQDIHKTLESKISEFLGTEDTILYSSCFDANAGLFETILGPEDAIVSDALNHASIIDGVRLCKAKRYRYSNNDMVALEEQLKQAKADGARHILIATDGVFSMDGIIANLPGICDLADQYGALVMVDDSHAVGFVGKKGRGTHEYHNVMDRVDIITGTLGKALGGASGGFTSGKKEVVEWLRQRSRPYLFSNSLAPSIVTASIRVLEMLSEGDELRERLEANSRYFRERMTSAGFTLAGADHAIIPVMLGDAKLASEMADRMLQEGIYVVGFSFPVVPKGQARIRTQMSAAHTREQLDKTIDAFIRVGKDLKIID</sequence>
<protein>
    <recommendedName>
        <fullName evidence="7">2-amino-3-ketobutyrate coenzyme A ligase</fullName>
        <shortName evidence="7">AKB ligase</shortName>
        <ecNumber evidence="7">2.3.1.29</ecNumber>
    </recommendedName>
    <alternativeName>
        <fullName evidence="7">Glycine acetyltransferase</fullName>
    </alternativeName>
</protein>
<organism evidence="9 10">
    <name type="scientific">Aliidiomarina sanyensis</name>
    <dbReference type="NCBI Taxonomy" id="1249555"/>
    <lineage>
        <taxon>Bacteria</taxon>
        <taxon>Pseudomonadati</taxon>
        <taxon>Pseudomonadota</taxon>
        <taxon>Gammaproteobacteria</taxon>
        <taxon>Alteromonadales</taxon>
        <taxon>Idiomarinaceae</taxon>
        <taxon>Aliidiomarina</taxon>
    </lineage>
</organism>
<dbReference type="GO" id="GO:0008890">
    <property type="term" value="F:glycine C-acetyltransferase activity"/>
    <property type="evidence" value="ECO:0007669"/>
    <property type="project" value="UniProtKB-UniRule"/>
</dbReference>
<dbReference type="RefSeq" id="WP_126776023.1">
    <property type="nucleotide sequence ID" value="NZ_PIPM01000002.1"/>
</dbReference>
<evidence type="ECO:0000256" key="4">
    <source>
        <dbReference type="ARBA" id="ARBA00022679"/>
    </source>
</evidence>
<name>A0A432WPD1_9GAMM</name>
<dbReference type="AlphaFoldDB" id="A0A432WPD1"/>
<comment type="cofactor">
    <cofactor evidence="7">
        <name>pyridoxal 5'-phosphate</name>
        <dbReference type="ChEBI" id="CHEBI:597326"/>
    </cofactor>
    <text evidence="7">Binds 1 pyridoxal phosphate per subunit.</text>
</comment>
<keyword evidence="5 7" id="KW-0663">Pyridoxal phosphate</keyword>
<keyword evidence="4 7" id="KW-0808">Transferase</keyword>
<feature type="modified residue" description="N6-(pyridoxal phosphate)lysine" evidence="7">
    <location>
        <position position="243"/>
    </location>
</feature>
<dbReference type="GO" id="GO:0005829">
    <property type="term" value="C:cytosol"/>
    <property type="evidence" value="ECO:0007669"/>
    <property type="project" value="TreeGrafter"/>
</dbReference>
<dbReference type="Pfam" id="PF00155">
    <property type="entry name" value="Aminotran_1_2"/>
    <property type="match status" value="1"/>
</dbReference>
<feature type="binding site" evidence="7">
    <location>
        <begin position="273"/>
        <end position="274"/>
    </location>
    <ligand>
        <name>pyridoxal 5'-phosphate</name>
        <dbReference type="ChEBI" id="CHEBI:597326"/>
        <note>ligand shared between dimeric partners</note>
    </ligand>
</feature>
<dbReference type="Gene3D" id="3.90.1150.10">
    <property type="entry name" value="Aspartate Aminotransferase, domain 1"/>
    <property type="match status" value="1"/>
</dbReference>
<evidence type="ECO:0000313" key="9">
    <source>
        <dbReference type="EMBL" id="RUO35644.1"/>
    </source>
</evidence>
<feature type="binding site" description="in other chain" evidence="7">
    <location>
        <begin position="110"/>
        <end position="111"/>
    </location>
    <ligand>
        <name>pyridoxal 5'-phosphate</name>
        <dbReference type="ChEBI" id="CHEBI:597326"/>
        <note>ligand shared between dimeric partners</note>
    </ligand>
</feature>
<proteinExistence type="inferred from homology"/>
<dbReference type="InterPro" id="IPR015421">
    <property type="entry name" value="PyrdxlP-dep_Trfase_major"/>
</dbReference>
<evidence type="ECO:0000259" key="8">
    <source>
        <dbReference type="Pfam" id="PF00155"/>
    </source>
</evidence>
<dbReference type="FunFam" id="3.90.1150.10:FF:000004">
    <property type="entry name" value="2-amino-3-ketobutyrate coenzyme A ligase"/>
    <property type="match status" value="1"/>
</dbReference>
<reference evidence="9 10" key="1">
    <citation type="journal article" date="2011" name="Front. Microbiol.">
        <title>Genomic signatures of strain selection and enhancement in Bacillus atrophaeus var. globigii, a historical biowarfare simulant.</title>
        <authorList>
            <person name="Gibbons H.S."/>
            <person name="Broomall S.M."/>
            <person name="McNew L.A."/>
            <person name="Daligault H."/>
            <person name="Chapman C."/>
            <person name="Bruce D."/>
            <person name="Karavis M."/>
            <person name="Krepps M."/>
            <person name="McGregor P.A."/>
            <person name="Hong C."/>
            <person name="Park K.H."/>
            <person name="Akmal A."/>
            <person name="Feldman A."/>
            <person name="Lin J.S."/>
            <person name="Chang W.E."/>
            <person name="Higgs B.W."/>
            <person name="Demirev P."/>
            <person name="Lindquist J."/>
            <person name="Liem A."/>
            <person name="Fochler E."/>
            <person name="Read T.D."/>
            <person name="Tapia R."/>
            <person name="Johnson S."/>
            <person name="Bishop-Lilly K.A."/>
            <person name="Detter C."/>
            <person name="Han C."/>
            <person name="Sozhamannan S."/>
            <person name="Rosenzweig C.N."/>
            <person name="Skowronski E.W."/>
        </authorList>
    </citation>
    <scope>NUCLEOTIDE SEQUENCE [LARGE SCALE GENOMIC DNA]</scope>
    <source>
        <strain evidence="9 10">GYP-17</strain>
    </source>
</reference>
<dbReference type="Proteomes" id="UP000288405">
    <property type="component" value="Unassembled WGS sequence"/>
</dbReference>
<dbReference type="NCBIfam" id="NF005394">
    <property type="entry name" value="PRK06939.1"/>
    <property type="match status" value="1"/>
</dbReference>
<dbReference type="FunFam" id="3.40.640.10:FF:000006">
    <property type="entry name" value="5-aminolevulinate synthase, mitochondrial"/>
    <property type="match status" value="1"/>
</dbReference>
<evidence type="ECO:0000256" key="6">
    <source>
        <dbReference type="ARBA" id="ARBA00023315"/>
    </source>
</evidence>
<dbReference type="PANTHER" id="PTHR13693:SF102">
    <property type="entry name" value="2-AMINO-3-KETOBUTYRATE COENZYME A LIGASE, MITOCHONDRIAL"/>
    <property type="match status" value="1"/>
</dbReference>
<evidence type="ECO:0000313" key="10">
    <source>
        <dbReference type="Proteomes" id="UP000288405"/>
    </source>
</evidence>
<evidence type="ECO:0000256" key="1">
    <source>
        <dbReference type="ARBA" id="ARBA00004746"/>
    </source>
</evidence>
<dbReference type="PANTHER" id="PTHR13693">
    <property type="entry name" value="CLASS II AMINOTRANSFERASE/8-AMINO-7-OXONONANOATE SYNTHASE"/>
    <property type="match status" value="1"/>
</dbReference>
<dbReference type="InterPro" id="IPR011282">
    <property type="entry name" value="2am3keto_CoA_ligase"/>
</dbReference>
<evidence type="ECO:0000256" key="5">
    <source>
        <dbReference type="ARBA" id="ARBA00022898"/>
    </source>
</evidence>
<keyword evidence="10" id="KW-1185">Reference proteome</keyword>
<dbReference type="OrthoDB" id="9807157at2"/>
<comment type="catalytic activity">
    <reaction evidence="7">
        <text>glycine + acetyl-CoA = (2S)-2-amino-3-oxobutanoate + CoA</text>
        <dbReference type="Rhea" id="RHEA:20736"/>
        <dbReference type="ChEBI" id="CHEBI:57287"/>
        <dbReference type="ChEBI" id="CHEBI:57288"/>
        <dbReference type="ChEBI" id="CHEBI:57305"/>
        <dbReference type="ChEBI" id="CHEBI:78948"/>
        <dbReference type="EC" id="2.3.1.29"/>
    </reaction>
</comment>
<dbReference type="PROSITE" id="PS00599">
    <property type="entry name" value="AA_TRANSFER_CLASS_2"/>
    <property type="match status" value="1"/>
</dbReference>
<dbReference type="UniPathway" id="UPA00046">
    <property type="reaction ID" value="UER00506"/>
</dbReference>
<dbReference type="InterPro" id="IPR015424">
    <property type="entry name" value="PyrdxlP-dep_Trfase"/>
</dbReference>
<dbReference type="CDD" id="cd06454">
    <property type="entry name" value="KBL_like"/>
    <property type="match status" value="1"/>
</dbReference>
<comment type="similarity">
    <text evidence="3">Belongs to the class-II pyridoxal-phosphate-dependent aminotransferase family. BioF subfamily.</text>
</comment>
<gene>
    <name evidence="7" type="primary">kbl</name>
    <name evidence="9" type="ORF">CWE11_02455</name>
</gene>
<feature type="binding site" description="in other chain" evidence="7">
    <location>
        <begin position="240"/>
        <end position="243"/>
    </location>
    <ligand>
        <name>pyridoxal 5'-phosphate</name>
        <dbReference type="ChEBI" id="CHEBI:597326"/>
        <note>ligand shared between dimeric partners</note>
    </ligand>
</feature>
<evidence type="ECO:0000256" key="7">
    <source>
        <dbReference type="HAMAP-Rule" id="MF_00985"/>
    </source>
</evidence>
<dbReference type="InterPro" id="IPR004839">
    <property type="entry name" value="Aminotransferase_I/II_large"/>
</dbReference>
<dbReference type="GO" id="GO:0019518">
    <property type="term" value="P:L-threonine catabolic process to glycine"/>
    <property type="evidence" value="ECO:0007669"/>
    <property type="project" value="UniProtKB-UniRule"/>
</dbReference>
<dbReference type="SUPFAM" id="SSF53383">
    <property type="entry name" value="PLP-dependent transferases"/>
    <property type="match status" value="1"/>
</dbReference>